<dbReference type="SMART" id="SM00014">
    <property type="entry name" value="acidPPc"/>
    <property type="match status" value="1"/>
</dbReference>
<keyword evidence="3 7" id="KW-0812">Transmembrane</keyword>
<feature type="transmembrane region" description="Helical" evidence="7">
    <location>
        <begin position="185"/>
        <end position="206"/>
    </location>
</feature>
<feature type="transmembrane region" description="Helical" evidence="7">
    <location>
        <begin position="89"/>
        <end position="110"/>
    </location>
</feature>
<feature type="transmembrane region" description="Helical" evidence="7">
    <location>
        <begin position="56"/>
        <end position="82"/>
    </location>
</feature>
<dbReference type="Proteomes" id="UP000313312">
    <property type="component" value="Unassembled WGS sequence"/>
</dbReference>
<evidence type="ECO:0000256" key="6">
    <source>
        <dbReference type="ARBA" id="ARBA00023136"/>
    </source>
</evidence>
<accession>A0A5C4TJZ3</accession>
<reference evidence="9 10" key="1">
    <citation type="submission" date="2018-05" db="EMBL/GenBank/DDBJ databases">
        <title>Lactobacillus sanfranciscensis Ah4 draft denome sequence.</title>
        <authorList>
            <person name="Zhang G."/>
        </authorList>
    </citation>
    <scope>NUCLEOTIDE SEQUENCE [LARGE SCALE GENOMIC DNA]</scope>
    <source>
        <strain evidence="9 10">Ah4</strain>
    </source>
</reference>
<keyword evidence="5 7" id="KW-1133">Transmembrane helix</keyword>
<evidence type="ECO:0000313" key="9">
    <source>
        <dbReference type="EMBL" id="TNK90174.1"/>
    </source>
</evidence>
<dbReference type="RefSeq" id="WP_014082401.1">
    <property type="nucleotide sequence ID" value="NZ_BAAAXT010000003.1"/>
</dbReference>
<keyword evidence="2" id="KW-1003">Cell membrane</keyword>
<evidence type="ECO:0000256" key="2">
    <source>
        <dbReference type="ARBA" id="ARBA00022475"/>
    </source>
</evidence>
<dbReference type="GO" id="GO:0005886">
    <property type="term" value="C:plasma membrane"/>
    <property type="evidence" value="ECO:0007669"/>
    <property type="project" value="UniProtKB-SubCell"/>
</dbReference>
<dbReference type="Gene3D" id="1.20.144.10">
    <property type="entry name" value="Phosphatidic acid phosphatase type 2/haloperoxidase"/>
    <property type="match status" value="2"/>
</dbReference>
<dbReference type="CDD" id="cd03392">
    <property type="entry name" value="PAP2_like_2"/>
    <property type="match status" value="1"/>
</dbReference>
<evidence type="ECO:0000256" key="4">
    <source>
        <dbReference type="ARBA" id="ARBA00022801"/>
    </source>
</evidence>
<dbReference type="PANTHER" id="PTHR14969:SF62">
    <property type="entry name" value="DECAPRENYLPHOSPHORYL-5-PHOSPHORIBOSE PHOSPHATASE RV3807C-RELATED"/>
    <property type="match status" value="1"/>
</dbReference>
<proteinExistence type="predicted"/>
<dbReference type="GO" id="GO:0016787">
    <property type="term" value="F:hydrolase activity"/>
    <property type="evidence" value="ECO:0007669"/>
    <property type="project" value="UniProtKB-KW"/>
</dbReference>
<evidence type="ECO:0000256" key="3">
    <source>
        <dbReference type="ARBA" id="ARBA00022692"/>
    </source>
</evidence>
<feature type="transmembrane region" description="Helical" evidence="7">
    <location>
        <begin position="130"/>
        <end position="150"/>
    </location>
</feature>
<dbReference type="InterPro" id="IPR000326">
    <property type="entry name" value="PAP2/HPO"/>
</dbReference>
<dbReference type="EMBL" id="QFCR01000015">
    <property type="protein sequence ID" value="TNK90174.1"/>
    <property type="molecule type" value="Genomic_DNA"/>
</dbReference>
<protein>
    <submittedName>
        <fullName evidence="9">PAP2 family protein</fullName>
    </submittedName>
</protein>
<evidence type="ECO:0000256" key="7">
    <source>
        <dbReference type="SAM" id="Phobius"/>
    </source>
</evidence>
<evidence type="ECO:0000256" key="1">
    <source>
        <dbReference type="ARBA" id="ARBA00004651"/>
    </source>
</evidence>
<comment type="subcellular location">
    <subcellularLocation>
        <location evidence="1">Cell membrane</location>
        <topology evidence="1">Multi-pass membrane protein</topology>
    </subcellularLocation>
</comment>
<dbReference type="AlphaFoldDB" id="A0A5C4TJZ3"/>
<dbReference type="SUPFAM" id="SSF48317">
    <property type="entry name" value="Acid phosphatase/Vanadium-dependent haloperoxidase"/>
    <property type="match status" value="1"/>
</dbReference>
<feature type="transmembrane region" description="Helical" evidence="7">
    <location>
        <begin position="162"/>
        <end position="179"/>
    </location>
</feature>
<name>A0A5C4TJZ3_FRUSA</name>
<organism evidence="9 10">
    <name type="scientific">Fructilactobacillus sanfranciscensis</name>
    <name type="common">Lactobacillus sanfranciscensis</name>
    <dbReference type="NCBI Taxonomy" id="1625"/>
    <lineage>
        <taxon>Bacteria</taxon>
        <taxon>Bacillati</taxon>
        <taxon>Bacillota</taxon>
        <taxon>Bacilli</taxon>
        <taxon>Lactobacillales</taxon>
        <taxon>Lactobacillaceae</taxon>
        <taxon>Fructilactobacillus</taxon>
    </lineage>
</organism>
<dbReference type="OMA" id="GWINAFD"/>
<dbReference type="GeneID" id="93161072"/>
<dbReference type="PANTHER" id="PTHR14969">
    <property type="entry name" value="SPHINGOSINE-1-PHOSPHATE PHOSPHOHYDROLASE"/>
    <property type="match status" value="1"/>
</dbReference>
<evidence type="ECO:0000313" key="10">
    <source>
        <dbReference type="Proteomes" id="UP000313312"/>
    </source>
</evidence>
<feature type="domain" description="Phosphatidic acid phosphatase type 2/haloperoxidase" evidence="8">
    <location>
        <begin position="92"/>
        <end position="200"/>
    </location>
</feature>
<gene>
    <name evidence="9" type="ORF">DID87_05120</name>
</gene>
<keyword evidence="6 7" id="KW-0472">Membrane</keyword>
<dbReference type="Pfam" id="PF01569">
    <property type="entry name" value="PAP2"/>
    <property type="match status" value="1"/>
</dbReference>
<dbReference type="InterPro" id="IPR036938">
    <property type="entry name" value="PAP2/HPO_sf"/>
</dbReference>
<comment type="caution">
    <text evidence="9">The sequence shown here is derived from an EMBL/GenBank/DDBJ whole genome shotgun (WGS) entry which is preliminary data.</text>
</comment>
<sequence>MIIKKDPSRPYKLTVSLIITVLLAISVKMKFGFIDFLDTVMIGGVQHGQSGFEDKLFTIISFLASPKMDIVWIILLAFFLWGCRYKIPAFWALCLLFGGDAFGTIVKHIVARPRPSLHLAADDGYSFPSGHVLGTFLVVSVIWIVLVPVLKNSTNAWMIKTLLGLWLFLVMVSRVYLNAHFPTDVIGGAFFAYTWLQIAEYLYLWVAPKLKEFKLFHNSLD</sequence>
<evidence type="ECO:0000259" key="8">
    <source>
        <dbReference type="SMART" id="SM00014"/>
    </source>
</evidence>
<evidence type="ECO:0000256" key="5">
    <source>
        <dbReference type="ARBA" id="ARBA00022989"/>
    </source>
</evidence>
<keyword evidence="4" id="KW-0378">Hydrolase</keyword>